<keyword evidence="3" id="KW-1185">Reference proteome</keyword>
<dbReference type="EMBL" id="JAKKPZ010000114">
    <property type="protein sequence ID" value="KAI1701616.1"/>
    <property type="molecule type" value="Genomic_DNA"/>
</dbReference>
<accession>A0AAD4MQE6</accession>
<proteinExistence type="predicted"/>
<keyword evidence="1" id="KW-0732">Signal</keyword>
<protein>
    <submittedName>
        <fullName evidence="2">Uncharacterized protein</fullName>
    </submittedName>
</protein>
<feature type="signal peptide" evidence="1">
    <location>
        <begin position="1"/>
        <end position="22"/>
    </location>
</feature>
<comment type="caution">
    <text evidence="2">The sequence shown here is derived from an EMBL/GenBank/DDBJ whole genome shotgun (WGS) entry which is preliminary data.</text>
</comment>
<name>A0AAD4MQE6_9BILA</name>
<dbReference type="AlphaFoldDB" id="A0AAD4MQE6"/>
<dbReference type="Proteomes" id="UP001201812">
    <property type="component" value="Unassembled WGS sequence"/>
</dbReference>
<reference evidence="2" key="1">
    <citation type="submission" date="2022-01" db="EMBL/GenBank/DDBJ databases">
        <title>Genome Sequence Resource for Two Populations of Ditylenchus destructor, the Migratory Endoparasitic Phytonematode.</title>
        <authorList>
            <person name="Zhang H."/>
            <person name="Lin R."/>
            <person name="Xie B."/>
        </authorList>
    </citation>
    <scope>NUCLEOTIDE SEQUENCE</scope>
    <source>
        <strain evidence="2">BazhouSP</strain>
    </source>
</reference>
<sequence>MASFKYFLAFLTIAGLIVDVNAGQCISDDCGFGGHICDTRLDRCVNKIQLCDQDSDCVSSDPVSYGHGYCHNGKCICYADENCPKTG</sequence>
<evidence type="ECO:0000256" key="1">
    <source>
        <dbReference type="SAM" id="SignalP"/>
    </source>
</evidence>
<evidence type="ECO:0000313" key="3">
    <source>
        <dbReference type="Proteomes" id="UP001201812"/>
    </source>
</evidence>
<feature type="chain" id="PRO_5042235849" evidence="1">
    <location>
        <begin position="23"/>
        <end position="87"/>
    </location>
</feature>
<organism evidence="2 3">
    <name type="scientific">Ditylenchus destructor</name>
    <dbReference type="NCBI Taxonomy" id="166010"/>
    <lineage>
        <taxon>Eukaryota</taxon>
        <taxon>Metazoa</taxon>
        <taxon>Ecdysozoa</taxon>
        <taxon>Nematoda</taxon>
        <taxon>Chromadorea</taxon>
        <taxon>Rhabditida</taxon>
        <taxon>Tylenchina</taxon>
        <taxon>Tylenchomorpha</taxon>
        <taxon>Sphaerularioidea</taxon>
        <taxon>Anguinidae</taxon>
        <taxon>Anguininae</taxon>
        <taxon>Ditylenchus</taxon>
    </lineage>
</organism>
<evidence type="ECO:0000313" key="2">
    <source>
        <dbReference type="EMBL" id="KAI1701616.1"/>
    </source>
</evidence>
<gene>
    <name evidence="2" type="ORF">DdX_15961</name>
</gene>